<accession>A0A1T4SVT9</accession>
<protein>
    <submittedName>
        <fullName evidence="2">Chemotaxis protein methyltransferase CheR</fullName>
    </submittedName>
</protein>
<dbReference type="RefSeq" id="WP_078670960.1">
    <property type="nucleotide sequence ID" value="NZ_FUWZ01000003.1"/>
</dbReference>
<name>A0A1T4SVT9_9BACT</name>
<dbReference type="InterPro" id="IPR029063">
    <property type="entry name" value="SAM-dependent_MTases_sf"/>
</dbReference>
<sequence length="273" mass="32258">MIKEISNEELGKLVRLIHRQYGYDFSDYARSSLKRRFQRFMDHASMEEITELSDRLLQDVTFFEHMAQFITVNVTEMFLDPLFYKTLREQVLPRLATYPTIKIWHAGCATGEEVFSMAILLEEAGLLERSRIYATDLNTVSLRKAEKARIPLKCMKDYAQNYLLSGGVEDFSNYYTTDNEHAVIQEALRRNILFFQHNLVTDQVFNEFQLICCRNVFLYFNRLLQDRVLRLFYDSLDPLGYLALGLKESMMFSEENIRFDSISPVHKIFRRKS</sequence>
<evidence type="ECO:0000313" key="3">
    <source>
        <dbReference type="Proteomes" id="UP000190367"/>
    </source>
</evidence>
<proteinExistence type="predicted"/>
<dbReference type="GO" id="GO:0008757">
    <property type="term" value="F:S-adenosylmethionine-dependent methyltransferase activity"/>
    <property type="evidence" value="ECO:0007669"/>
    <property type="project" value="InterPro"/>
</dbReference>
<dbReference type="PANTHER" id="PTHR24422">
    <property type="entry name" value="CHEMOTAXIS PROTEIN METHYLTRANSFERASE"/>
    <property type="match status" value="1"/>
</dbReference>
<dbReference type="Gene3D" id="3.40.50.150">
    <property type="entry name" value="Vaccinia Virus protein VP39"/>
    <property type="match status" value="1"/>
</dbReference>
<dbReference type="Pfam" id="PF03705">
    <property type="entry name" value="CheR_N"/>
    <property type="match status" value="1"/>
</dbReference>
<dbReference type="InterPro" id="IPR050903">
    <property type="entry name" value="Bact_Chemotaxis_MeTrfase"/>
</dbReference>
<gene>
    <name evidence="2" type="ORF">SAMN04488128_103629</name>
</gene>
<dbReference type="OrthoDB" id="9816309at2"/>
<keyword evidence="2" id="KW-0489">Methyltransferase</keyword>
<dbReference type="SUPFAM" id="SSF53335">
    <property type="entry name" value="S-adenosyl-L-methionine-dependent methyltransferases"/>
    <property type="match status" value="1"/>
</dbReference>
<dbReference type="PROSITE" id="PS50123">
    <property type="entry name" value="CHER"/>
    <property type="match status" value="1"/>
</dbReference>
<dbReference type="SUPFAM" id="SSF47757">
    <property type="entry name" value="Chemotaxis receptor methyltransferase CheR, N-terminal domain"/>
    <property type="match status" value="1"/>
</dbReference>
<dbReference type="Pfam" id="PF01739">
    <property type="entry name" value="CheR"/>
    <property type="match status" value="1"/>
</dbReference>
<dbReference type="AlphaFoldDB" id="A0A1T4SVT9"/>
<evidence type="ECO:0000259" key="1">
    <source>
        <dbReference type="PROSITE" id="PS50123"/>
    </source>
</evidence>
<dbReference type="GO" id="GO:0032259">
    <property type="term" value="P:methylation"/>
    <property type="evidence" value="ECO:0007669"/>
    <property type="project" value="UniProtKB-KW"/>
</dbReference>
<dbReference type="SMART" id="SM00138">
    <property type="entry name" value="MeTrc"/>
    <property type="match status" value="1"/>
</dbReference>
<feature type="domain" description="CheR-type methyltransferase" evidence="1">
    <location>
        <begin position="1"/>
        <end position="272"/>
    </location>
</feature>
<keyword evidence="2" id="KW-0808">Transferase</keyword>
<dbReference type="InterPro" id="IPR022641">
    <property type="entry name" value="CheR_N"/>
</dbReference>
<dbReference type="InterPro" id="IPR000780">
    <property type="entry name" value="CheR_MeTrfase"/>
</dbReference>
<organism evidence="2 3">
    <name type="scientific">Chitinophaga eiseniae</name>
    <dbReference type="NCBI Taxonomy" id="634771"/>
    <lineage>
        <taxon>Bacteria</taxon>
        <taxon>Pseudomonadati</taxon>
        <taxon>Bacteroidota</taxon>
        <taxon>Chitinophagia</taxon>
        <taxon>Chitinophagales</taxon>
        <taxon>Chitinophagaceae</taxon>
        <taxon>Chitinophaga</taxon>
    </lineage>
</organism>
<dbReference type="Proteomes" id="UP000190367">
    <property type="component" value="Unassembled WGS sequence"/>
</dbReference>
<dbReference type="InterPro" id="IPR022642">
    <property type="entry name" value="CheR_C"/>
</dbReference>
<keyword evidence="3" id="KW-1185">Reference proteome</keyword>
<reference evidence="3" key="1">
    <citation type="submission" date="2017-02" db="EMBL/GenBank/DDBJ databases">
        <authorList>
            <person name="Varghese N."/>
            <person name="Submissions S."/>
        </authorList>
    </citation>
    <scope>NUCLEOTIDE SEQUENCE [LARGE SCALE GENOMIC DNA]</scope>
    <source>
        <strain evidence="3">DSM 22224</strain>
    </source>
</reference>
<dbReference type="EMBL" id="FUWZ01000003">
    <property type="protein sequence ID" value="SKA32279.1"/>
    <property type="molecule type" value="Genomic_DNA"/>
</dbReference>
<dbReference type="PRINTS" id="PR00996">
    <property type="entry name" value="CHERMTFRASE"/>
</dbReference>
<dbReference type="STRING" id="634771.SAMN04488128_103629"/>
<dbReference type="PANTHER" id="PTHR24422:SF8">
    <property type="entry name" value="CHEMOTAXIS PROTEIN"/>
    <property type="match status" value="1"/>
</dbReference>
<evidence type="ECO:0000313" key="2">
    <source>
        <dbReference type="EMBL" id="SKA32279.1"/>
    </source>
</evidence>